<organism evidence="1 2">
    <name type="scientific">Pseudanabaena frigida</name>
    <dbReference type="NCBI Taxonomy" id="945775"/>
    <lineage>
        <taxon>Bacteria</taxon>
        <taxon>Bacillati</taxon>
        <taxon>Cyanobacteriota</taxon>
        <taxon>Cyanophyceae</taxon>
        <taxon>Pseudanabaenales</taxon>
        <taxon>Pseudanabaenaceae</taxon>
        <taxon>Pseudanabaena</taxon>
    </lineage>
</organism>
<dbReference type="EMBL" id="QBML01000012">
    <property type="protein sequence ID" value="PZO41171.1"/>
    <property type="molecule type" value="Genomic_DNA"/>
</dbReference>
<dbReference type="Gene3D" id="2.40.240.20">
    <property type="entry name" value="Hypothetical PUA domain-like, domain 1"/>
    <property type="match status" value="1"/>
</dbReference>
<dbReference type="SUPFAM" id="SSF88697">
    <property type="entry name" value="PUA domain-like"/>
    <property type="match status" value="1"/>
</dbReference>
<proteinExistence type="predicted"/>
<dbReference type="AlphaFoldDB" id="A0A2W4Y0V8"/>
<name>A0A2W4Y0V8_9CYAN</name>
<comment type="caution">
    <text evidence="1">The sequence shown here is derived from an EMBL/GenBank/DDBJ whole genome shotgun (WGS) entry which is preliminary data.</text>
</comment>
<dbReference type="InterPro" id="IPR015947">
    <property type="entry name" value="PUA-like_sf"/>
</dbReference>
<accession>A0A2W4Y0V8</accession>
<gene>
    <name evidence="1" type="ORF">DCF19_10600</name>
</gene>
<protein>
    <submittedName>
        <fullName evidence="1">DUF2584 domain-containing protein</fullName>
    </submittedName>
</protein>
<reference evidence="1 2" key="2">
    <citation type="submission" date="2018-06" db="EMBL/GenBank/DDBJ databases">
        <title>Metagenomic assembly of (sub)arctic Cyanobacteria and their associated microbiome from non-axenic cultures.</title>
        <authorList>
            <person name="Baurain D."/>
        </authorList>
    </citation>
    <scope>NUCLEOTIDE SEQUENCE [LARGE SCALE GENOMIC DNA]</scope>
    <source>
        <strain evidence="1">ULC066bin1</strain>
    </source>
</reference>
<dbReference type="Proteomes" id="UP000249467">
    <property type="component" value="Unassembled WGS sequence"/>
</dbReference>
<evidence type="ECO:0000313" key="2">
    <source>
        <dbReference type="Proteomes" id="UP000249467"/>
    </source>
</evidence>
<dbReference type="InterPro" id="IPR019699">
    <property type="entry name" value="DUF2584"/>
</dbReference>
<dbReference type="Pfam" id="PF10763">
    <property type="entry name" value="DUF2584"/>
    <property type="match status" value="1"/>
</dbReference>
<sequence length="88" mass="10209">MGMPCEVNSILKLKPSQGYPAQLEKGKRYQARKEGYRIIPIDVPIPLVDNNWFAHADIKICRLVWEDGVTTLDFEVDRIYQTPFLTKE</sequence>
<reference evidence="1 2" key="1">
    <citation type="submission" date="2018-04" db="EMBL/GenBank/DDBJ databases">
        <authorList>
            <person name="Go L.Y."/>
            <person name="Mitchell J.A."/>
        </authorList>
    </citation>
    <scope>NUCLEOTIDE SEQUENCE [LARGE SCALE GENOMIC DNA]</scope>
    <source>
        <strain evidence="1">ULC066bin1</strain>
    </source>
</reference>
<evidence type="ECO:0000313" key="1">
    <source>
        <dbReference type="EMBL" id="PZO41171.1"/>
    </source>
</evidence>